<dbReference type="Pfam" id="PF13768">
    <property type="entry name" value="VWA_3"/>
    <property type="match status" value="1"/>
</dbReference>
<dbReference type="CDD" id="cd17726">
    <property type="entry name" value="BRCT_PARP4_like"/>
    <property type="match status" value="1"/>
</dbReference>
<dbReference type="Gene3D" id="3.40.50.410">
    <property type="entry name" value="von Willebrand factor, type A domain"/>
    <property type="match status" value="1"/>
</dbReference>
<keyword evidence="1" id="KW-0808">Transferase</keyword>
<evidence type="ECO:0000259" key="7">
    <source>
        <dbReference type="PROSITE" id="PS51468"/>
    </source>
</evidence>
<dbReference type="Gene3D" id="3.40.50.10190">
    <property type="entry name" value="BRCT domain"/>
    <property type="match status" value="1"/>
</dbReference>
<gene>
    <name evidence="8" type="ORF">V1264_016293</name>
</gene>
<keyword evidence="1" id="KW-0328">Glycosyltransferase</keyword>
<dbReference type="InterPro" id="IPR036616">
    <property type="entry name" value="Poly(ADP-ribose)pol_reg_dom_sf"/>
</dbReference>
<dbReference type="Pfam" id="PF00240">
    <property type="entry name" value="ubiquitin"/>
    <property type="match status" value="1"/>
</dbReference>
<dbReference type="InterPro" id="IPR031273">
    <property type="entry name" value="PARP4"/>
</dbReference>
<dbReference type="FunFam" id="3.10.20.90:FF:000160">
    <property type="entry name" value="Polyubiquitin-C"/>
    <property type="match status" value="1"/>
</dbReference>
<dbReference type="SUPFAM" id="SSF53300">
    <property type="entry name" value="vWA-like"/>
    <property type="match status" value="1"/>
</dbReference>
<dbReference type="GO" id="GO:0005737">
    <property type="term" value="C:cytoplasm"/>
    <property type="evidence" value="ECO:0007669"/>
    <property type="project" value="TreeGrafter"/>
</dbReference>
<dbReference type="SMART" id="SM00213">
    <property type="entry name" value="UBQ"/>
    <property type="match status" value="1"/>
</dbReference>
<dbReference type="Pfam" id="PF08487">
    <property type="entry name" value="VIT"/>
    <property type="match status" value="1"/>
</dbReference>
<evidence type="ECO:0000259" key="5">
    <source>
        <dbReference type="PROSITE" id="PS50234"/>
    </source>
</evidence>
<dbReference type="InterPro" id="IPR000626">
    <property type="entry name" value="Ubiquitin-like_dom"/>
</dbReference>
<dbReference type="Gene3D" id="3.90.228.10">
    <property type="match status" value="1"/>
</dbReference>
<dbReference type="InterPro" id="IPR013694">
    <property type="entry name" value="VIT"/>
</dbReference>
<dbReference type="PRINTS" id="PR00348">
    <property type="entry name" value="UBIQUITIN"/>
</dbReference>
<dbReference type="PROSITE" id="PS50234">
    <property type="entry name" value="VWFA"/>
    <property type="match status" value="1"/>
</dbReference>
<comment type="caution">
    <text evidence="8">The sequence shown here is derived from an EMBL/GenBank/DDBJ whole genome shotgun (WGS) entry which is preliminary data.</text>
</comment>
<dbReference type="SUPFAM" id="SSF52113">
    <property type="entry name" value="BRCT domain"/>
    <property type="match status" value="1"/>
</dbReference>
<keyword evidence="1" id="KW-0520">NAD</keyword>
<name>A0AAN9BNX4_9CAEN</name>
<dbReference type="EMBL" id="JBAMIC010000004">
    <property type="protein sequence ID" value="KAK7108576.1"/>
    <property type="molecule type" value="Genomic_DNA"/>
</dbReference>
<dbReference type="InterPro" id="IPR019954">
    <property type="entry name" value="Ubiquitin_CS"/>
</dbReference>
<dbReference type="SUPFAM" id="SSF54236">
    <property type="entry name" value="Ubiquitin-like"/>
    <property type="match status" value="1"/>
</dbReference>
<dbReference type="PANTHER" id="PTHR46530:SF1">
    <property type="entry name" value="PROTEIN MONO-ADP-RIBOSYLTRANSFERASE PARP4"/>
    <property type="match status" value="1"/>
</dbReference>
<feature type="domain" description="BRCT" evidence="4">
    <location>
        <begin position="1"/>
        <end position="96"/>
    </location>
</feature>
<feature type="domain" description="VIT" evidence="7">
    <location>
        <begin position="625"/>
        <end position="755"/>
    </location>
</feature>
<dbReference type="GO" id="GO:0003950">
    <property type="term" value="F:NAD+ poly-ADP-ribosyltransferase activity"/>
    <property type="evidence" value="ECO:0007669"/>
    <property type="project" value="UniProtKB-UniRule"/>
</dbReference>
<evidence type="ECO:0000259" key="3">
    <source>
        <dbReference type="PROSITE" id="PS50053"/>
    </source>
</evidence>
<dbReference type="PROSITE" id="PS51468">
    <property type="entry name" value="VIT"/>
    <property type="match status" value="1"/>
</dbReference>
<protein>
    <recommendedName>
        <fullName evidence="1">Poly [ADP-ribose] polymerase</fullName>
        <shortName evidence="1">PARP</shortName>
        <ecNumber evidence="1">2.4.2.-</ecNumber>
    </recommendedName>
</protein>
<dbReference type="InterPro" id="IPR036465">
    <property type="entry name" value="vWFA_dom_sf"/>
</dbReference>
<evidence type="ECO:0000313" key="9">
    <source>
        <dbReference type="Proteomes" id="UP001374579"/>
    </source>
</evidence>
<feature type="domain" description="VWFA" evidence="5">
    <location>
        <begin position="889"/>
        <end position="1059"/>
    </location>
</feature>
<evidence type="ECO:0000256" key="2">
    <source>
        <dbReference type="SAM" id="MobiDB-lite"/>
    </source>
</evidence>
<dbReference type="PROSITE" id="PS51059">
    <property type="entry name" value="PARP_CATALYTIC"/>
    <property type="match status" value="1"/>
</dbReference>
<organism evidence="8 9">
    <name type="scientific">Littorina saxatilis</name>
    <dbReference type="NCBI Taxonomy" id="31220"/>
    <lineage>
        <taxon>Eukaryota</taxon>
        <taxon>Metazoa</taxon>
        <taxon>Spiralia</taxon>
        <taxon>Lophotrochozoa</taxon>
        <taxon>Mollusca</taxon>
        <taxon>Gastropoda</taxon>
        <taxon>Caenogastropoda</taxon>
        <taxon>Littorinimorpha</taxon>
        <taxon>Littorinoidea</taxon>
        <taxon>Littorinidae</taxon>
        <taxon>Littorina</taxon>
    </lineage>
</organism>
<feature type="compositionally biased region" description="Polar residues" evidence="2">
    <location>
        <begin position="1326"/>
        <end position="1339"/>
    </location>
</feature>
<feature type="domain" description="Ubiquitin-like" evidence="3">
    <location>
        <begin position="1240"/>
        <end position="1316"/>
    </location>
</feature>
<dbReference type="PROSITE" id="PS50053">
    <property type="entry name" value="UBIQUITIN_2"/>
    <property type="match status" value="1"/>
</dbReference>
<dbReference type="SMART" id="SM00327">
    <property type="entry name" value="VWA"/>
    <property type="match status" value="1"/>
</dbReference>
<dbReference type="Gene3D" id="3.10.20.90">
    <property type="entry name" value="Phosphatidylinositol 3-kinase Catalytic Subunit, Chain A, domain 1"/>
    <property type="match status" value="1"/>
</dbReference>
<evidence type="ECO:0000259" key="4">
    <source>
        <dbReference type="PROSITE" id="PS50172"/>
    </source>
</evidence>
<feature type="domain" description="PARP catalytic" evidence="6">
    <location>
        <begin position="384"/>
        <end position="589"/>
    </location>
</feature>
<dbReference type="Pfam" id="PF00533">
    <property type="entry name" value="BRCT"/>
    <property type="match status" value="1"/>
</dbReference>
<dbReference type="EC" id="2.4.2.-" evidence="1"/>
<dbReference type="PROSITE" id="PS50172">
    <property type="entry name" value="BRCT"/>
    <property type="match status" value="1"/>
</dbReference>
<dbReference type="SMART" id="SM00292">
    <property type="entry name" value="BRCT"/>
    <property type="match status" value="1"/>
</dbReference>
<dbReference type="SUPFAM" id="SSF56399">
    <property type="entry name" value="ADP-ribosylation"/>
    <property type="match status" value="1"/>
</dbReference>
<dbReference type="InterPro" id="IPR029071">
    <property type="entry name" value="Ubiquitin-like_domsf"/>
</dbReference>
<dbReference type="InterPro" id="IPR002035">
    <property type="entry name" value="VWF_A"/>
</dbReference>
<sequence>MRMSLFNDCQIALDLGISVGFKKKVELRKTIIEHGGIVSYIVTKKCSFVVASDPEKCDISSKCRMAVKYGLPVVSLDYIWDCVRASKRLPIDQYTIGGKTKSLDFRSGKISAPDNKTQTSSSRYKAKPVFNVRSVRVYRPGEIEAPVFDEENYEVAKYAVFEGMQKKHDQYTFHTLEIHVAGRDAAADSNNNAAPRYRLFSHQGILQDALVGKECHKEVRYVNTADQALSGYSALYREQISIHKMQVVEGRALRNVGSKKLQQILSVLESETGTASPAVSEIVEHIWREAIGEVESILRAPVSSIKVDQVVKAEALLVKIRDARKEERDMQDIVKEFYETLPHISETADGVKRSTAWISRKQDLCQLIKDMLSVSEATNWSMRPGTQAKYRALRCNISHIEPGSTQYKNISEDLLSSVDRDVEVNITNVYAVQRPIEDTNFRHDLHNKRQLFHSSKVENYLGILSRGLLLPKVVVDDHGGTRYDAGKLGSGIYFASAASTSALYSTPSKTRGTRLMVVNEVALGECCEFTTTDHTLTKPLDGYHSAHGIARKHDNTSLFEDDEYVVYDVSQQRLRYLVEFTINNELPGAHLEVADEDCLMDACQSLQLTDVDLCDVQGVTDPLSRVKSGLVADKAEGMVQLKAVHVRAKLVDLAAQVVVLQEYYNNSSSAIEAKYVFPLGDGAAVCGFEAFINDKHIVGEVKEKETAHKEYKEAISQGHGAYLMDQDEETPDVFTVSVGNLPPKATVLIKITYVAELHVDAELISFRLPGSVAPWKEDSAANEKTQDNLETHKVKSGQTSLQVAVEMPFDIKSLECPSHPVKVKQTASKAVVELRDGQDIGDGFQLLIGLAEIHVPRMWVEKDPKIPDHQACMLTFYPEFEVGSEATTEVIVLLDVSNSMQGATLQSAKKVALLTLLNMDPAWTFNVVLFGTRYTELFPSSQVRSEDNLTKAQKFIQMAPADMGNTEVFRPLHAYFLLPPAEGATRNVLLVSDGHLNNETSVLTDARKNNQHTRVFTFGVSSTCNVYTLKALARVSAGSFEFFDAKVKSKWEEKVKRQLGKASEPGLTSVAVEWRQYDDNATPPVQAPRCITALFNGTRQVIYGFVPNCTMAFLSAVVGGQEVSTVVSTSDLAITTGQIVHRLTARAIIQDWEAGLLSDDRTHHEIAKMNEKQDVIELSKQYSIVTPFTSFVAIEKRDKDEDMSQRKGPSIAELVKAEAVDILDYIGWSAQDKEQEEPKVSLFVKTLTGKTVTLNSAVSQTVAELKHQIQDKEGIPPDQQRIVFAGKQLDDDELLLSDYNITDESDLHLVLRLRGGPSTEVEKAMSSRSRGRTNQTARMSTGGKAPARMQMAKQMQMPMQMQMAMPGMMGASDLSHYVADEEEMDSYEPSADTVSKSAVVDSWCVMPDYEDIENDVKMGYDLIADDVGEIGGE</sequence>
<evidence type="ECO:0000256" key="1">
    <source>
        <dbReference type="RuleBase" id="RU362114"/>
    </source>
</evidence>
<dbReference type="InterPro" id="IPR001357">
    <property type="entry name" value="BRCT_dom"/>
</dbReference>
<dbReference type="InterPro" id="IPR036420">
    <property type="entry name" value="BRCT_dom_sf"/>
</dbReference>
<dbReference type="Pfam" id="PF00644">
    <property type="entry name" value="PARP"/>
    <property type="match status" value="1"/>
</dbReference>
<accession>A0AAN9BNX4</accession>
<dbReference type="InterPro" id="IPR012317">
    <property type="entry name" value="Poly(ADP-ribose)pol_cat_dom"/>
</dbReference>
<reference evidence="8 9" key="1">
    <citation type="submission" date="2024-02" db="EMBL/GenBank/DDBJ databases">
        <title>Chromosome-scale genome assembly of the rough periwinkle Littorina saxatilis.</title>
        <authorList>
            <person name="De Jode A."/>
            <person name="Faria R."/>
            <person name="Formenti G."/>
            <person name="Sims Y."/>
            <person name="Smith T.P."/>
            <person name="Tracey A."/>
            <person name="Wood J.M.D."/>
            <person name="Zagrodzka Z.B."/>
            <person name="Johannesson K."/>
            <person name="Butlin R.K."/>
            <person name="Leder E.H."/>
        </authorList>
    </citation>
    <scope>NUCLEOTIDE SEQUENCE [LARGE SCALE GENOMIC DNA]</scope>
    <source>
        <strain evidence="8">Snail1</strain>
        <tissue evidence="8">Muscle</tissue>
    </source>
</reference>
<dbReference type="PANTHER" id="PTHR46530">
    <property type="entry name" value="PROTEIN MONO-ADP-RIBOSYLTRANSFERASE PARP4"/>
    <property type="match status" value="1"/>
</dbReference>
<dbReference type="InterPro" id="IPR019956">
    <property type="entry name" value="Ubiquitin_dom"/>
</dbReference>
<dbReference type="SUPFAM" id="SSF47587">
    <property type="entry name" value="Domain of poly(ADP-ribose) polymerase"/>
    <property type="match status" value="1"/>
</dbReference>
<feature type="region of interest" description="Disordered" evidence="2">
    <location>
        <begin position="1320"/>
        <end position="1347"/>
    </location>
</feature>
<keyword evidence="9" id="KW-1185">Reference proteome</keyword>
<dbReference type="SMART" id="SM00609">
    <property type="entry name" value="VIT"/>
    <property type="match status" value="1"/>
</dbReference>
<proteinExistence type="predicted"/>
<evidence type="ECO:0000313" key="8">
    <source>
        <dbReference type="EMBL" id="KAK7108576.1"/>
    </source>
</evidence>
<dbReference type="PROSITE" id="PS00299">
    <property type="entry name" value="UBIQUITIN_1"/>
    <property type="match status" value="1"/>
</dbReference>
<evidence type="ECO:0000259" key="6">
    <source>
        <dbReference type="PROSITE" id="PS51059"/>
    </source>
</evidence>
<dbReference type="Proteomes" id="UP001374579">
    <property type="component" value="Unassembled WGS sequence"/>
</dbReference>